<sequence>MLQSSAFRTALATWLSEQCHGELDGGETQSDDDARGSRGPHAEDDGSTVIVAAAAAAKARAVGPPVFDPKPAARPAVTEAANPTAKPDATRDAPVPLVDGAQCMADGRPPDRNGRRKALADKGQGSGTKAPARKKQGGRPASRPMREGQWEGHRTATPRRQADSDGWIEPPPVRTNLSRKPKTPLPGRKGLVTTPARALANGRKAPLAGMLTHM</sequence>
<gene>
    <name evidence="2" type="ORF">PCL_12114</name>
</gene>
<dbReference type="Proteomes" id="UP000245956">
    <property type="component" value="Unassembled WGS sequence"/>
</dbReference>
<organism evidence="2 3">
    <name type="scientific">Purpureocillium lilacinum</name>
    <name type="common">Paecilomyces lilacinus</name>
    <dbReference type="NCBI Taxonomy" id="33203"/>
    <lineage>
        <taxon>Eukaryota</taxon>
        <taxon>Fungi</taxon>
        <taxon>Dikarya</taxon>
        <taxon>Ascomycota</taxon>
        <taxon>Pezizomycotina</taxon>
        <taxon>Sordariomycetes</taxon>
        <taxon>Hypocreomycetidae</taxon>
        <taxon>Hypocreales</taxon>
        <taxon>Ophiocordycipitaceae</taxon>
        <taxon>Purpureocillium</taxon>
    </lineage>
</organism>
<accession>A0A2U3DPF2</accession>
<feature type="compositionally biased region" description="Basic and acidic residues" evidence="1">
    <location>
        <begin position="32"/>
        <end position="44"/>
    </location>
</feature>
<dbReference type="AlphaFoldDB" id="A0A2U3DPF2"/>
<feature type="region of interest" description="Disordered" evidence="1">
    <location>
        <begin position="17"/>
        <end position="214"/>
    </location>
</feature>
<protein>
    <submittedName>
        <fullName evidence="2">Uncharacterized protein</fullName>
    </submittedName>
</protein>
<comment type="caution">
    <text evidence="2">The sequence shown here is derived from an EMBL/GenBank/DDBJ whole genome shotgun (WGS) entry which is preliminary data.</text>
</comment>
<evidence type="ECO:0000256" key="1">
    <source>
        <dbReference type="SAM" id="MobiDB-lite"/>
    </source>
</evidence>
<reference evidence="2 3" key="1">
    <citation type="journal article" date="2016" name="Front. Microbiol.">
        <title>Genome and transcriptome sequences reveal the specific parasitism of the nematophagous Purpureocillium lilacinum 36-1.</title>
        <authorList>
            <person name="Xie J."/>
            <person name="Li S."/>
            <person name="Mo C."/>
            <person name="Xiao X."/>
            <person name="Peng D."/>
            <person name="Wang G."/>
            <person name="Xiao Y."/>
        </authorList>
    </citation>
    <scope>NUCLEOTIDE SEQUENCE [LARGE SCALE GENOMIC DNA]</scope>
    <source>
        <strain evidence="2 3">36-1</strain>
    </source>
</reference>
<evidence type="ECO:0000313" key="2">
    <source>
        <dbReference type="EMBL" id="PWI64130.1"/>
    </source>
</evidence>
<proteinExistence type="predicted"/>
<dbReference type="EMBL" id="LCWV01000089">
    <property type="protein sequence ID" value="PWI64130.1"/>
    <property type="molecule type" value="Genomic_DNA"/>
</dbReference>
<evidence type="ECO:0000313" key="3">
    <source>
        <dbReference type="Proteomes" id="UP000245956"/>
    </source>
</evidence>
<feature type="compositionally biased region" description="Low complexity" evidence="1">
    <location>
        <begin position="52"/>
        <end position="61"/>
    </location>
</feature>
<feature type="compositionally biased region" description="Basic and acidic residues" evidence="1">
    <location>
        <begin position="144"/>
        <end position="154"/>
    </location>
</feature>
<name>A0A2U3DPF2_PURLI</name>